<evidence type="ECO:0000256" key="3">
    <source>
        <dbReference type="ARBA" id="ARBA00015630"/>
    </source>
</evidence>
<dbReference type="PROSITE" id="PS51263">
    <property type="entry name" value="ADF_H"/>
    <property type="match status" value="1"/>
</dbReference>
<feature type="region of interest" description="Disordered" evidence="6">
    <location>
        <begin position="213"/>
        <end position="237"/>
    </location>
</feature>
<comment type="similarity">
    <text evidence="2">Belongs to the actin-binding proteins ADF family.</text>
</comment>
<dbReference type="InterPro" id="IPR017904">
    <property type="entry name" value="ADF/Cofilin"/>
</dbReference>
<evidence type="ECO:0000259" key="7">
    <source>
        <dbReference type="PROSITE" id="PS51263"/>
    </source>
</evidence>
<evidence type="ECO:0000313" key="8">
    <source>
        <dbReference type="EMBL" id="EMR90243.1"/>
    </source>
</evidence>
<reference evidence="9" key="1">
    <citation type="journal article" date="2013" name="Genome Announc.">
        <title>Draft genome sequence of Botrytis cinerea BcDW1, inoculum for noble rot of grape berries.</title>
        <authorList>
            <person name="Blanco-Ulate B."/>
            <person name="Allen G."/>
            <person name="Powell A.L."/>
            <person name="Cantu D."/>
        </authorList>
    </citation>
    <scope>NUCLEOTIDE SEQUENCE [LARGE SCALE GENOMIC DNA]</scope>
    <source>
        <strain evidence="9">BcDW1</strain>
    </source>
</reference>
<dbReference type="GO" id="GO:0015629">
    <property type="term" value="C:actin cytoskeleton"/>
    <property type="evidence" value="ECO:0007669"/>
    <property type="project" value="InterPro"/>
</dbReference>
<dbReference type="Pfam" id="PF00241">
    <property type="entry name" value="Cofilin_ADF"/>
    <property type="match status" value="1"/>
</dbReference>
<comment type="subcellular location">
    <subcellularLocation>
        <location evidence="1">Nucleus matrix</location>
    </subcellularLocation>
</comment>
<gene>
    <name evidence="8" type="ORF">BcDW1_1058</name>
</gene>
<dbReference type="InterPro" id="IPR002108">
    <property type="entry name" value="ADF-H"/>
</dbReference>
<organism evidence="8 9">
    <name type="scientific">Botryotinia fuckeliana (strain BcDW1)</name>
    <name type="common">Noble rot fungus</name>
    <name type="synonym">Botrytis cinerea</name>
    <dbReference type="NCBI Taxonomy" id="1290391"/>
    <lineage>
        <taxon>Eukaryota</taxon>
        <taxon>Fungi</taxon>
        <taxon>Dikarya</taxon>
        <taxon>Ascomycota</taxon>
        <taxon>Pezizomycotina</taxon>
        <taxon>Leotiomycetes</taxon>
        <taxon>Helotiales</taxon>
        <taxon>Sclerotiniaceae</taxon>
        <taxon>Botrytis</taxon>
    </lineage>
</organism>
<dbReference type="SMART" id="SM00102">
    <property type="entry name" value="ADF"/>
    <property type="match status" value="1"/>
</dbReference>
<evidence type="ECO:0000256" key="1">
    <source>
        <dbReference type="ARBA" id="ARBA00004109"/>
    </source>
</evidence>
<dbReference type="Proteomes" id="UP000012045">
    <property type="component" value="Unassembled WGS sequence"/>
</dbReference>
<dbReference type="PANTHER" id="PTHR11913">
    <property type="entry name" value="COFILIN-RELATED"/>
    <property type="match status" value="1"/>
</dbReference>
<proteinExistence type="inferred from homology"/>
<dbReference type="CDD" id="cd11286">
    <property type="entry name" value="ADF_cofilin_like"/>
    <property type="match status" value="1"/>
</dbReference>
<dbReference type="STRING" id="1290391.M7UTB8"/>
<dbReference type="HOGENOM" id="CLU_1170496_0_0_1"/>
<dbReference type="SUPFAM" id="SSF55753">
    <property type="entry name" value="Actin depolymerizing proteins"/>
    <property type="match status" value="1"/>
</dbReference>
<keyword evidence="4" id="KW-0009">Actin-binding</keyword>
<evidence type="ECO:0000256" key="4">
    <source>
        <dbReference type="ARBA" id="ARBA00023203"/>
    </source>
</evidence>
<sequence length="237" mass="26894">MYFCDRTPASNPTNFLTFIPVRKIQNSPKDKHLPSFSFAPPTTSQFPQHTVDFGKQVSEQSLTYVLISTNTNRRIDFLDIMLDANLITVDEECIEKFNEMKLQKKIKWIVYKINDEGTKVVVDTSSESADWEPFREVLVNAKALNKNKTQGKGPRYAVYDFNYDLANGEGQRTKLTFISWSPDDASTFPKMMYASTKESFKRALSGLSGDELQANDEADLEENEMLKTVSKGTAALK</sequence>
<dbReference type="InterPro" id="IPR029006">
    <property type="entry name" value="ADF-H/Gelsolin-like_dom_sf"/>
</dbReference>
<name>M7UTB8_BOTF1</name>
<evidence type="ECO:0000313" key="9">
    <source>
        <dbReference type="Proteomes" id="UP000012045"/>
    </source>
</evidence>
<protein>
    <recommendedName>
        <fullName evidence="3">Cofilin</fullName>
    </recommendedName>
    <alternativeName>
        <fullName evidence="5">Actin-depolymerizing factor 1</fullName>
    </alternativeName>
</protein>
<dbReference type="GO" id="GO:0016363">
    <property type="term" value="C:nuclear matrix"/>
    <property type="evidence" value="ECO:0007669"/>
    <property type="project" value="UniProtKB-SubCell"/>
</dbReference>
<dbReference type="GO" id="GO:0030042">
    <property type="term" value="P:actin filament depolymerization"/>
    <property type="evidence" value="ECO:0007669"/>
    <property type="project" value="InterPro"/>
</dbReference>
<dbReference type="AlphaFoldDB" id="M7UTB8"/>
<dbReference type="EMBL" id="KB707707">
    <property type="protein sequence ID" value="EMR90243.1"/>
    <property type="molecule type" value="Genomic_DNA"/>
</dbReference>
<dbReference type="OrthoDB" id="10249245at2759"/>
<evidence type="ECO:0000256" key="5">
    <source>
        <dbReference type="ARBA" id="ARBA00032427"/>
    </source>
</evidence>
<dbReference type="Gene3D" id="3.40.20.10">
    <property type="entry name" value="Severin"/>
    <property type="match status" value="1"/>
</dbReference>
<evidence type="ECO:0000256" key="2">
    <source>
        <dbReference type="ARBA" id="ARBA00006844"/>
    </source>
</evidence>
<feature type="compositionally biased region" description="Acidic residues" evidence="6">
    <location>
        <begin position="213"/>
        <end position="223"/>
    </location>
</feature>
<evidence type="ECO:0000256" key="6">
    <source>
        <dbReference type="SAM" id="MobiDB-lite"/>
    </source>
</evidence>
<accession>M7UTB8</accession>
<dbReference type="GO" id="GO:0003779">
    <property type="term" value="F:actin binding"/>
    <property type="evidence" value="ECO:0007669"/>
    <property type="project" value="UniProtKB-KW"/>
</dbReference>
<feature type="domain" description="ADF-H" evidence="7">
    <location>
        <begin position="85"/>
        <end position="230"/>
    </location>
</feature>